<dbReference type="RefSeq" id="WP_167700974.1">
    <property type="nucleotide sequence ID" value="NZ_CP118175.1"/>
</dbReference>
<dbReference type="Proteomes" id="UP000711995">
    <property type="component" value="Unassembled WGS sequence"/>
</dbReference>
<keyword evidence="2" id="KW-1185">Reference proteome</keyword>
<evidence type="ECO:0000313" key="1">
    <source>
        <dbReference type="EMBL" id="NIZ41357.1"/>
    </source>
</evidence>
<dbReference type="EMBL" id="JAATLJ010000002">
    <property type="protein sequence ID" value="NIZ41357.1"/>
    <property type="molecule type" value="Genomic_DNA"/>
</dbReference>
<proteinExistence type="predicted"/>
<protein>
    <submittedName>
        <fullName evidence="1">Uncharacterized protein</fullName>
    </submittedName>
</protein>
<name>A0A968KTE5_9SPIO</name>
<evidence type="ECO:0000313" key="2">
    <source>
        <dbReference type="Proteomes" id="UP000711995"/>
    </source>
</evidence>
<comment type="caution">
    <text evidence="1">The sequence shown here is derived from an EMBL/GenBank/DDBJ whole genome shotgun (WGS) entry which is preliminary data.</text>
</comment>
<gene>
    <name evidence="1" type="ORF">HCT14_07545</name>
</gene>
<dbReference type="AlphaFoldDB" id="A0A968KTE5"/>
<sequence>MHGKVLAEDNVDGRFSDNDLHAGTRGTRIEAREQNDVYFEIANAIREARIPFDGNDESQLAKAMIAIAKREGALNTLELELFSSPQRFTLSQLGIPEGDYLATMSIQGSNPHDLTISHTIDGDNLTIYSWYTNDEGKRVQGVPSGRSDGGFGKSFGRSFGGRRFGLKTLVSIFLSARR</sequence>
<accession>A0A968KTE5</accession>
<reference evidence="1 2" key="1">
    <citation type="submission" date="2020-03" db="EMBL/GenBank/DDBJ databases">
        <title>Spirochaetal bacteria isolated from arthropods constitute a novel genus Entomospira genus novum within the order Spirochaetales.</title>
        <authorList>
            <person name="Grana-Miraglia L."/>
            <person name="Sikutova S."/>
            <person name="Fingerle V."/>
            <person name="Sing A."/>
            <person name="Castillo-Ramirez S."/>
            <person name="Margos G."/>
            <person name="Rudolf I."/>
        </authorList>
    </citation>
    <scope>NUCLEOTIDE SEQUENCE [LARGE SCALE GENOMIC DNA]</scope>
    <source>
        <strain evidence="1 2">BR193</strain>
    </source>
</reference>
<organism evidence="1 2">
    <name type="scientific">Entomospira entomophila</name>
    <dbReference type="NCBI Taxonomy" id="2719988"/>
    <lineage>
        <taxon>Bacteria</taxon>
        <taxon>Pseudomonadati</taxon>
        <taxon>Spirochaetota</taxon>
        <taxon>Spirochaetia</taxon>
        <taxon>Spirochaetales</taxon>
        <taxon>Spirochaetaceae</taxon>
        <taxon>Entomospira</taxon>
    </lineage>
</organism>